<keyword evidence="5" id="KW-1185">Reference proteome</keyword>
<comment type="caution">
    <text evidence="4">The sequence shown here is derived from an EMBL/GenBank/DDBJ whole genome shotgun (WGS) entry which is preliminary data.</text>
</comment>
<sequence>MKFQVLICTVTQRILSTATSAGTVHDLKLFRQSELRLPHDTALIGDAGYQGLWRTHGHAITSHKATHASPLSAQQRQDNRVLARVRQGVEHVIRRMKVFRVLKGIYRHRRRRFALRVQLIAALCNLTQACPA</sequence>
<comment type="cofactor">
    <cofactor evidence="1">
        <name>a divalent metal cation</name>
        <dbReference type="ChEBI" id="CHEBI:60240"/>
    </cofactor>
</comment>
<dbReference type="InterPro" id="IPR027806">
    <property type="entry name" value="HARBI1_dom"/>
</dbReference>
<dbReference type="Proteomes" id="UP001302059">
    <property type="component" value="Unassembled WGS sequence"/>
</dbReference>
<keyword evidence="2" id="KW-0479">Metal-binding</keyword>
<dbReference type="RefSeq" id="WP_285525638.1">
    <property type="nucleotide sequence ID" value="NZ_JASNGB010000346.1"/>
</dbReference>
<protein>
    <submittedName>
        <fullName evidence="4">Transposase family protein</fullName>
    </submittedName>
</protein>
<dbReference type="Pfam" id="PF13359">
    <property type="entry name" value="DDE_Tnp_4"/>
    <property type="match status" value="1"/>
</dbReference>
<feature type="domain" description="DDE Tnp4" evidence="3">
    <location>
        <begin position="1"/>
        <end position="125"/>
    </location>
</feature>
<evidence type="ECO:0000256" key="2">
    <source>
        <dbReference type="ARBA" id="ARBA00022723"/>
    </source>
</evidence>
<dbReference type="EMBL" id="JASNGB010000346">
    <property type="protein sequence ID" value="MDL2345881.1"/>
    <property type="molecule type" value="Genomic_DNA"/>
</dbReference>
<reference evidence="4 5" key="1">
    <citation type="submission" date="2023-05" db="EMBL/GenBank/DDBJ databases">
        <authorList>
            <person name="Gao F."/>
        </authorList>
    </citation>
    <scope>NUCLEOTIDE SEQUENCE [LARGE SCALE GENOMIC DNA]</scope>
    <source>
        <strain evidence="4 5">MIMF12</strain>
    </source>
</reference>
<organism evidence="4 5">
    <name type="scientific">Deinococcus rhizophilus</name>
    <dbReference type="NCBI Taxonomy" id="3049544"/>
    <lineage>
        <taxon>Bacteria</taxon>
        <taxon>Thermotogati</taxon>
        <taxon>Deinococcota</taxon>
        <taxon>Deinococci</taxon>
        <taxon>Deinococcales</taxon>
        <taxon>Deinococcaceae</taxon>
        <taxon>Deinococcus</taxon>
    </lineage>
</organism>
<gene>
    <name evidence="4" type="ORF">QOL99_17265</name>
</gene>
<name>A0ABT7JLQ9_9DEIO</name>
<evidence type="ECO:0000259" key="3">
    <source>
        <dbReference type="Pfam" id="PF13359"/>
    </source>
</evidence>
<accession>A0ABT7JLQ9</accession>
<proteinExistence type="predicted"/>
<evidence type="ECO:0000313" key="4">
    <source>
        <dbReference type="EMBL" id="MDL2345881.1"/>
    </source>
</evidence>
<evidence type="ECO:0000256" key="1">
    <source>
        <dbReference type="ARBA" id="ARBA00001968"/>
    </source>
</evidence>
<evidence type="ECO:0000313" key="5">
    <source>
        <dbReference type="Proteomes" id="UP001302059"/>
    </source>
</evidence>